<dbReference type="KEGG" id="nnu:104604505"/>
<sequence>MAPHGETFVGSYSRSNNFCKPPSTSRLSNESLQRTVSDLSFELSKAAIDVKLPPISEIEDAKCACCGMSEECTPQYIQRVRDKFCGKWICGLCSEAVKEEVQKNGGKGEEALDAHMKACVRFNRIGRSYPVLYQADAMREIFRKSTMLEGRGVRANSISSRDKASKKRSGILRSSSCIPAITKEMGE</sequence>
<evidence type="ECO:0000313" key="1">
    <source>
        <dbReference type="Proteomes" id="UP000189703"/>
    </source>
</evidence>
<dbReference type="PANTHER" id="PTHR33108:SF51">
    <property type="entry name" value="DUF1677 FAMILY PROTEIN (DUF1677)"/>
    <property type="match status" value="1"/>
</dbReference>
<keyword evidence="1" id="KW-1185">Reference proteome</keyword>
<dbReference type="Pfam" id="PF07911">
    <property type="entry name" value="DUF1677"/>
    <property type="match status" value="1"/>
</dbReference>
<proteinExistence type="predicted"/>
<dbReference type="OrthoDB" id="673856at2759"/>
<organism evidence="1 2">
    <name type="scientific">Nelumbo nucifera</name>
    <name type="common">Sacred lotus</name>
    <dbReference type="NCBI Taxonomy" id="4432"/>
    <lineage>
        <taxon>Eukaryota</taxon>
        <taxon>Viridiplantae</taxon>
        <taxon>Streptophyta</taxon>
        <taxon>Embryophyta</taxon>
        <taxon>Tracheophyta</taxon>
        <taxon>Spermatophyta</taxon>
        <taxon>Magnoliopsida</taxon>
        <taxon>Proteales</taxon>
        <taxon>Nelumbonaceae</taxon>
        <taxon>Nelumbo</taxon>
    </lineage>
</organism>
<protein>
    <submittedName>
        <fullName evidence="2">Uncharacterized protein LOC104604505</fullName>
    </submittedName>
</protein>
<dbReference type="GeneID" id="104604505"/>
<reference evidence="2" key="1">
    <citation type="submission" date="2025-08" db="UniProtKB">
        <authorList>
            <consortium name="RefSeq"/>
        </authorList>
    </citation>
    <scope>IDENTIFICATION</scope>
</reference>
<dbReference type="Proteomes" id="UP000189703">
    <property type="component" value="Unplaced"/>
</dbReference>
<dbReference type="PANTHER" id="PTHR33108">
    <property type="entry name" value="OS01G0745000 PROTEIN"/>
    <property type="match status" value="1"/>
</dbReference>
<dbReference type="OMA" id="DTHMSAC"/>
<evidence type="ECO:0000313" key="2">
    <source>
        <dbReference type="RefSeq" id="XP_010267180.1"/>
    </source>
</evidence>
<dbReference type="AlphaFoldDB" id="A0A1U8AM93"/>
<accession>A0A1U8AM93</accession>
<dbReference type="eggNOG" id="ENOG502RYJ8">
    <property type="taxonomic scope" value="Eukaryota"/>
</dbReference>
<dbReference type="RefSeq" id="XP_010267180.1">
    <property type="nucleotide sequence ID" value="XM_010268878.2"/>
</dbReference>
<gene>
    <name evidence="2" type="primary">LOC104604505</name>
</gene>
<name>A0A1U8AM93_NELNU</name>
<dbReference type="InterPro" id="IPR012876">
    <property type="entry name" value="DUF1677_pln"/>
</dbReference>